<dbReference type="InterPro" id="IPR002123">
    <property type="entry name" value="Plipid/glycerol_acylTrfase"/>
</dbReference>
<dbReference type="SMART" id="SM00563">
    <property type="entry name" value="PlsC"/>
    <property type="match status" value="1"/>
</dbReference>
<name>A0A382F673_9ZZZZ</name>
<keyword evidence="3" id="KW-0812">Transmembrane</keyword>
<proteinExistence type="predicted"/>
<dbReference type="GO" id="GO:0006654">
    <property type="term" value="P:phosphatidic acid biosynthetic process"/>
    <property type="evidence" value="ECO:0007669"/>
    <property type="project" value="TreeGrafter"/>
</dbReference>
<evidence type="ECO:0000259" key="4">
    <source>
        <dbReference type="SMART" id="SM00563"/>
    </source>
</evidence>
<gene>
    <name evidence="5" type="ORF">METZ01_LOCUS210986</name>
</gene>
<sequence length="233" mass="26577">MIRSLIFKIFFYLGIILICLIFLPSLLLPQKIVLFGGKIMGHWSKICLNIFLSTKIIIKGKENLISEGKFFIACSHQSMFETFFLQTIFNSPVFILKKELLRIPVFGMYLKKIGSISIDRDKISKENLGFSDKIKSVINSSNRPIIIFPQATRMAPEDRTPFKKGVSRIYEDLQIKCQPVAINSGNIWPKSGKLKSNGILVVSILQEIESGIDSKDFLNILQNNIYQELDRIV</sequence>
<evidence type="ECO:0000313" key="5">
    <source>
        <dbReference type="EMBL" id="SVB58132.1"/>
    </source>
</evidence>
<evidence type="ECO:0000256" key="1">
    <source>
        <dbReference type="ARBA" id="ARBA00022679"/>
    </source>
</evidence>
<accession>A0A382F673</accession>
<keyword evidence="3" id="KW-1133">Transmembrane helix</keyword>
<dbReference type="Pfam" id="PF01553">
    <property type="entry name" value="Acyltransferase"/>
    <property type="match status" value="1"/>
</dbReference>
<reference evidence="5" key="1">
    <citation type="submission" date="2018-05" db="EMBL/GenBank/DDBJ databases">
        <authorList>
            <person name="Lanie J.A."/>
            <person name="Ng W.-L."/>
            <person name="Kazmierczak K.M."/>
            <person name="Andrzejewski T.M."/>
            <person name="Davidsen T.M."/>
            <person name="Wayne K.J."/>
            <person name="Tettelin H."/>
            <person name="Glass J.I."/>
            <person name="Rusch D."/>
            <person name="Podicherti R."/>
            <person name="Tsui H.-C.T."/>
            <person name="Winkler M.E."/>
        </authorList>
    </citation>
    <scope>NUCLEOTIDE SEQUENCE</scope>
</reference>
<dbReference type="CDD" id="cd07989">
    <property type="entry name" value="LPLAT_AGPAT-like"/>
    <property type="match status" value="1"/>
</dbReference>
<keyword evidence="3" id="KW-0472">Membrane</keyword>
<evidence type="ECO:0000256" key="3">
    <source>
        <dbReference type="SAM" id="Phobius"/>
    </source>
</evidence>
<dbReference type="SUPFAM" id="SSF69593">
    <property type="entry name" value="Glycerol-3-phosphate (1)-acyltransferase"/>
    <property type="match status" value="1"/>
</dbReference>
<feature type="transmembrane region" description="Helical" evidence="3">
    <location>
        <begin position="6"/>
        <end position="28"/>
    </location>
</feature>
<evidence type="ECO:0000256" key="2">
    <source>
        <dbReference type="ARBA" id="ARBA00023315"/>
    </source>
</evidence>
<dbReference type="EMBL" id="UINC01048062">
    <property type="protein sequence ID" value="SVB58132.1"/>
    <property type="molecule type" value="Genomic_DNA"/>
</dbReference>
<feature type="domain" description="Phospholipid/glycerol acyltransferase" evidence="4">
    <location>
        <begin position="70"/>
        <end position="185"/>
    </location>
</feature>
<dbReference type="AlphaFoldDB" id="A0A382F673"/>
<keyword evidence="1" id="KW-0808">Transferase</keyword>
<organism evidence="5">
    <name type="scientific">marine metagenome</name>
    <dbReference type="NCBI Taxonomy" id="408172"/>
    <lineage>
        <taxon>unclassified sequences</taxon>
        <taxon>metagenomes</taxon>
        <taxon>ecological metagenomes</taxon>
    </lineage>
</organism>
<protein>
    <recommendedName>
        <fullName evidence="4">Phospholipid/glycerol acyltransferase domain-containing protein</fullName>
    </recommendedName>
</protein>
<dbReference type="PANTHER" id="PTHR10434">
    <property type="entry name" value="1-ACYL-SN-GLYCEROL-3-PHOSPHATE ACYLTRANSFERASE"/>
    <property type="match status" value="1"/>
</dbReference>
<keyword evidence="2" id="KW-0012">Acyltransferase</keyword>
<dbReference type="PANTHER" id="PTHR10434:SF40">
    <property type="entry name" value="1-ACYL-SN-GLYCEROL-3-PHOSPHATE ACYLTRANSFERASE"/>
    <property type="match status" value="1"/>
</dbReference>
<dbReference type="GO" id="GO:0003841">
    <property type="term" value="F:1-acylglycerol-3-phosphate O-acyltransferase activity"/>
    <property type="evidence" value="ECO:0007669"/>
    <property type="project" value="TreeGrafter"/>
</dbReference>